<dbReference type="InterPro" id="IPR011009">
    <property type="entry name" value="Kinase-like_dom_sf"/>
</dbReference>
<dbReference type="InterPro" id="IPR040976">
    <property type="entry name" value="Pkinase_fungal"/>
</dbReference>
<accession>A0A0D2PIY7</accession>
<feature type="non-terminal residue" evidence="2">
    <location>
        <position position="311"/>
    </location>
</feature>
<dbReference type="Gene3D" id="1.10.510.10">
    <property type="entry name" value="Transferase(Phosphotransferase) domain 1"/>
    <property type="match status" value="1"/>
</dbReference>
<organism evidence="2 3">
    <name type="scientific">Hypholoma sublateritium (strain FD-334 SS-4)</name>
    <dbReference type="NCBI Taxonomy" id="945553"/>
    <lineage>
        <taxon>Eukaryota</taxon>
        <taxon>Fungi</taxon>
        <taxon>Dikarya</taxon>
        <taxon>Basidiomycota</taxon>
        <taxon>Agaricomycotina</taxon>
        <taxon>Agaricomycetes</taxon>
        <taxon>Agaricomycetidae</taxon>
        <taxon>Agaricales</taxon>
        <taxon>Agaricineae</taxon>
        <taxon>Strophariaceae</taxon>
        <taxon>Hypholoma</taxon>
    </lineage>
</organism>
<dbReference type="SUPFAM" id="SSF56112">
    <property type="entry name" value="Protein kinase-like (PK-like)"/>
    <property type="match status" value="1"/>
</dbReference>
<keyword evidence="3" id="KW-1185">Reference proteome</keyword>
<dbReference type="InterPro" id="IPR000719">
    <property type="entry name" value="Prot_kinase_dom"/>
</dbReference>
<proteinExistence type="predicted"/>
<feature type="non-terminal residue" evidence="2">
    <location>
        <position position="1"/>
    </location>
</feature>
<dbReference type="PANTHER" id="PTHR38248">
    <property type="entry name" value="FUNK1 6"/>
    <property type="match status" value="1"/>
</dbReference>
<reference evidence="3" key="1">
    <citation type="submission" date="2014-04" db="EMBL/GenBank/DDBJ databases">
        <title>Evolutionary Origins and Diversification of the Mycorrhizal Mutualists.</title>
        <authorList>
            <consortium name="DOE Joint Genome Institute"/>
            <consortium name="Mycorrhizal Genomics Consortium"/>
            <person name="Kohler A."/>
            <person name="Kuo A."/>
            <person name="Nagy L.G."/>
            <person name="Floudas D."/>
            <person name="Copeland A."/>
            <person name="Barry K.W."/>
            <person name="Cichocki N."/>
            <person name="Veneault-Fourrey C."/>
            <person name="LaButti K."/>
            <person name="Lindquist E.A."/>
            <person name="Lipzen A."/>
            <person name="Lundell T."/>
            <person name="Morin E."/>
            <person name="Murat C."/>
            <person name="Riley R."/>
            <person name="Ohm R."/>
            <person name="Sun H."/>
            <person name="Tunlid A."/>
            <person name="Henrissat B."/>
            <person name="Grigoriev I.V."/>
            <person name="Hibbett D.S."/>
            <person name="Martin F."/>
        </authorList>
    </citation>
    <scope>NUCLEOTIDE SEQUENCE [LARGE SCALE GENOMIC DNA]</scope>
    <source>
        <strain evidence="3">FD-334 SS-4</strain>
    </source>
</reference>
<dbReference type="GO" id="GO:0004672">
    <property type="term" value="F:protein kinase activity"/>
    <property type="evidence" value="ECO:0007669"/>
    <property type="project" value="InterPro"/>
</dbReference>
<gene>
    <name evidence="2" type="ORF">HYPSUDRAFT_110781</name>
</gene>
<name>A0A0D2PIY7_HYPSF</name>
<dbReference type="Proteomes" id="UP000054270">
    <property type="component" value="Unassembled WGS sequence"/>
</dbReference>
<dbReference type="OrthoDB" id="2747778at2759"/>
<dbReference type="OMA" id="HEFTRDY"/>
<dbReference type="PANTHER" id="PTHR38248:SF2">
    <property type="entry name" value="FUNK1 11"/>
    <property type="match status" value="1"/>
</dbReference>
<evidence type="ECO:0000313" key="2">
    <source>
        <dbReference type="EMBL" id="KJA28426.1"/>
    </source>
</evidence>
<sequence>FHQQSNRKFVYGLLVTEKNFELHVFDRSGICYSIPWDIHRHPVEFVRMLLGIWSPDNELIGFNTSIYWEQDHLGDWRRFMNSVDASGSPTRYRLAPRKPVFTIWQIAGRGTCCWRTRDKQGRKLLIKESWRDVEHSRETDFLKMAVGLEGVVQLIASEEGPLVSELRGPTVVASAPFVDRQFSRNILVDYDSSTIEKFQGRRDLLYAFQEAITGHQNLWNAGILHGDINEGNIIIGTQSFSEGPSAVLIDLDLAIRVDQHSNGFFHEYGTREFASINLLEFHEPGRHEFTRDYLDDLESFFYLLCKICSTY</sequence>
<protein>
    <recommendedName>
        <fullName evidence="1">Protein kinase domain-containing protein</fullName>
    </recommendedName>
</protein>
<dbReference type="AlphaFoldDB" id="A0A0D2PIY7"/>
<dbReference type="PROSITE" id="PS50011">
    <property type="entry name" value="PROTEIN_KINASE_DOM"/>
    <property type="match status" value="1"/>
</dbReference>
<dbReference type="EMBL" id="KN817521">
    <property type="protein sequence ID" value="KJA28426.1"/>
    <property type="molecule type" value="Genomic_DNA"/>
</dbReference>
<dbReference type="GO" id="GO:0005524">
    <property type="term" value="F:ATP binding"/>
    <property type="evidence" value="ECO:0007669"/>
    <property type="project" value="InterPro"/>
</dbReference>
<evidence type="ECO:0000313" key="3">
    <source>
        <dbReference type="Proteomes" id="UP000054270"/>
    </source>
</evidence>
<evidence type="ECO:0000259" key="1">
    <source>
        <dbReference type="PROSITE" id="PS50011"/>
    </source>
</evidence>
<feature type="domain" description="Protein kinase" evidence="1">
    <location>
        <begin position="101"/>
        <end position="311"/>
    </location>
</feature>
<dbReference type="STRING" id="945553.A0A0D2PIY7"/>
<dbReference type="Pfam" id="PF17667">
    <property type="entry name" value="Pkinase_fungal"/>
    <property type="match status" value="2"/>
</dbReference>